<keyword evidence="3" id="KW-0731">Sigma factor</keyword>
<dbReference type="Proteomes" id="UP000095746">
    <property type="component" value="Unassembled WGS sequence"/>
</dbReference>
<keyword evidence="4" id="KW-0238">DNA-binding</keyword>
<evidence type="ECO:0000256" key="3">
    <source>
        <dbReference type="ARBA" id="ARBA00023082"/>
    </source>
</evidence>
<evidence type="ECO:0000259" key="6">
    <source>
        <dbReference type="Pfam" id="PF04542"/>
    </source>
</evidence>
<dbReference type="SUPFAM" id="SSF88946">
    <property type="entry name" value="Sigma2 domain of RNA polymerase sigma factors"/>
    <property type="match status" value="1"/>
</dbReference>
<keyword evidence="5" id="KW-0804">Transcription</keyword>
<dbReference type="InterPro" id="IPR036388">
    <property type="entry name" value="WH-like_DNA-bd_sf"/>
</dbReference>
<dbReference type="GO" id="GO:0003677">
    <property type="term" value="F:DNA binding"/>
    <property type="evidence" value="ECO:0007669"/>
    <property type="project" value="UniProtKB-KW"/>
</dbReference>
<evidence type="ECO:0000259" key="7">
    <source>
        <dbReference type="Pfam" id="PF08281"/>
    </source>
</evidence>
<dbReference type="Pfam" id="PF08281">
    <property type="entry name" value="Sigma70_r4_2"/>
    <property type="match status" value="1"/>
</dbReference>
<dbReference type="PANTHER" id="PTHR43133">
    <property type="entry name" value="RNA POLYMERASE ECF-TYPE SIGMA FACTO"/>
    <property type="match status" value="1"/>
</dbReference>
<proteinExistence type="inferred from homology"/>
<feature type="domain" description="RNA polymerase sigma-70 region 2" evidence="6">
    <location>
        <begin position="12"/>
        <end position="78"/>
    </location>
</feature>
<name>A0A174ETV8_FLAPL</name>
<evidence type="ECO:0000256" key="2">
    <source>
        <dbReference type="ARBA" id="ARBA00023015"/>
    </source>
</evidence>
<evidence type="ECO:0000313" key="8">
    <source>
        <dbReference type="EMBL" id="CUO40747.1"/>
    </source>
</evidence>
<evidence type="ECO:0000256" key="4">
    <source>
        <dbReference type="ARBA" id="ARBA00023125"/>
    </source>
</evidence>
<protein>
    <submittedName>
        <fullName evidence="8">RNA polymerase sigma factor</fullName>
    </submittedName>
</protein>
<feature type="domain" description="RNA polymerase sigma factor 70 region 4 type 2" evidence="7">
    <location>
        <begin position="112"/>
        <end position="154"/>
    </location>
</feature>
<dbReference type="InterPro" id="IPR007627">
    <property type="entry name" value="RNA_pol_sigma70_r2"/>
</dbReference>
<accession>A0A174ETV8</accession>
<keyword evidence="2" id="KW-0805">Transcription regulation</keyword>
<comment type="similarity">
    <text evidence="1">Belongs to the sigma-70 factor family. ECF subfamily.</text>
</comment>
<dbReference type="EMBL" id="CYZT01000086">
    <property type="protein sequence ID" value="CUO40747.1"/>
    <property type="molecule type" value="Genomic_DNA"/>
</dbReference>
<sequence length="169" mass="19860">MNQADEAWVQKLYRYNAPKLYKVVLRRLEDAEAAQDIVQEAFLALIEKIELVKCHPNPVGWLMKAVHFLILQTISTNQNRVDHEVEINDQLEHLTAPPVQILSLRDMLPPGLTQREQDLLVWFFEDGLTYEELSARLKIPILTCRTQMFRAKKHYKKLSEKEKDFSELM</sequence>
<dbReference type="RefSeq" id="WP_226923352.1">
    <property type="nucleotide sequence ID" value="NZ_CP095094.1"/>
</dbReference>
<dbReference type="Pfam" id="PF04542">
    <property type="entry name" value="Sigma70_r2"/>
    <property type="match status" value="1"/>
</dbReference>
<gene>
    <name evidence="8" type="ORF">ERS852411_01487</name>
</gene>
<dbReference type="GO" id="GO:0016987">
    <property type="term" value="F:sigma factor activity"/>
    <property type="evidence" value="ECO:0007669"/>
    <property type="project" value="UniProtKB-KW"/>
</dbReference>
<dbReference type="InterPro" id="IPR014284">
    <property type="entry name" value="RNA_pol_sigma-70_dom"/>
</dbReference>
<dbReference type="SUPFAM" id="SSF88659">
    <property type="entry name" value="Sigma3 and sigma4 domains of RNA polymerase sigma factors"/>
    <property type="match status" value="1"/>
</dbReference>
<dbReference type="Gene3D" id="1.10.10.10">
    <property type="entry name" value="Winged helix-like DNA-binding domain superfamily/Winged helix DNA-binding domain"/>
    <property type="match status" value="1"/>
</dbReference>
<evidence type="ECO:0000256" key="1">
    <source>
        <dbReference type="ARBA" id="ARBA00010641"/>
    </source>
</evidence>
<reference evidence="8 9" key="1">
    <citation type="submission" date="2015-09" db="EMBL/GenBank/DDBJ databases">
        <authorList>
            <consortium name="Pathogen Informatics"/>
        </authorList>
    </citation>
    <scope>NUCLEOTIDE SEQUENCE [LARGE SCALE GENOMIC DNA]</scope>
    <source>
        <strain evidence="8 9">2789STDY5608854</strain>
    </source>
</reference>
<evidence type="ECO:0000313" key="9">
    <source>
        <dbReference type="Proteomes" id="UP000095746"/>
    </source>
</evidence>
<dbReference type="InterPro" id="IPR013325">
    <property type="entry name" value="RNA_pol_sigma_r2"/>
</dbReference>
<dbReference type="InterPro" id="IPR039425">
    <property type="entry name" value="RNA_pol_sigma-70-like"/>
</dbReference>
<dbReference type="PANTHER" id="PTHR43133:SF8">
    <property type="entry name" value="RNA POLYMERASE SIGMA FACTOR HI_1459-RELATED"/>
    <property type="match status" value="1"/>
</dbReference>
<dbReference type="AlphaFoldDB" id="A0A174ETV8"/>
<dbReference type="Gene3D" id="1.10.1740.10">
    <property type="match status" value="1"/>
</dbReference>
<evidence type="ECO:0000256" key="5">
    <source>
        <dbReference type="ARBA" id="ARBA00023163"/>
    </source>
</evidence>
<dbReference type="InterPro" id="IPR013249">
    <property type="entry name" value="RNA_pol_sigma70_r4_t2"/>
</dbReference>
<dbReference type="GO" id="GO:0006352">
    <property type="term" value="P:DNA-templated transcription initiation"/>
    <property type="evidence" value="ECO:0007669"/>
    <property type="project" value="InterPro"/>
</dbReference>
<organism evidence="8 9">
    <name type="scientific">Flavonifractor plautii</name>
    <name type="common">Fusobacterium plautii</name>
    <dbReference type="NCBI Taxonomy" id="292800"/>
    <lineage>
        <taxon>Bacteria</taxon>
        <taxon>Bacillati</taxon>
        <taxon>Bacillota</taxon>
        <taxon>Clostridia</taxon>
        <taxon>Eubacteriales</taxon>
        <taxon>Oscillospiraceae</taxon>
        <taxon>Flavonifractor</taxon>
    </lineage>
</organism>
<dbReference type="InterPro" id="IPR013324">
    <property type="entry name" value="RNA_pol_sigma_r3/r4-like"/>
</dbReference>
<dbReference type="NCBIfam" id="TIGR02937">
    <property type="entry name" value="sigma70-ECF"/>
    <property type="match status" value="1"/>
</dbReference>